<keyword evidence="2" id="KW-1185">Reference proteome</keyword>
<comment type="caution">
    <text evidence="1">The sequence shown here is derived from an EMBL/GenBank/DDBJ whole genome shotgun (WGS) entry which is preliminary data.</text>
</comment>
<evidence type="ECO:0000313" key="2">
    <source>
        <dbReference type="Proteomes" id="UP000467840"/>
    </source>
</evidence>
<sequence>MVEKTYKSVTEEDIQVLDINGSTALAAAAGVGATSIAECMIKKNSKLVEIPGQHFLPVTMACNNGHKDTAKYLYSITPFELLLPENGKYGSLLLHVYIFNHVFGLTQIYDRKLTHVYALEPLHLMSEEISTVDDNKINESGLYEAFRTAIKYGIIEIVIEMLKANPVLLTVVDTNRRSIIHYAVQHRQQKIFNLIYVSHTRNYMLTSGIDNQKNNILHIAAMLAPPDRLACFLVQLCKCKRATVVQGDLYLH</sequence>
<evidence type="ECO:0008006" key="3">
    <source>
        <dbReference type="Google" id="ProtNLM"/>
    </source>
</evidence>
<gene>
    <name evidence="1" type="ORF">GH714_005607</name>
</gene>
<name>A0A6A6N1A1_HEVBR</name>
<dbReference type="AlphaFoldDB" id="A0A6A6N1A1"/>
<dbReference type="SUPFAM" id="SSF48403">
    <property type="entry name" value="Ankyrin repeat"/>
    <property type="match status" value="1"/>
</dbReference>
<accession>A0A6A6N1A1</accession>
<organism evidence="1 2">
    <name type="scientific">Hevea brasiliensis</name>
    <name type="common">Para rubber tree</name>
    <name type="synonym">Siphonia brasiliensis</name>
    <dbReference type="NCBI Taxonomy" id="3981"/>
    <lineage>
        <taxon>Eukaryota</taxon>
        <taxon>Viridiplantae</taxon>
        <taxon>Streptophyta</taxon>
        <taxon>Embryophyta</taxon>
        <taxon>Tracheophyta</taxon>
        <taxon>Spermatophyta</taxon>
        <taxon>Magnoliopsida</taxon>
        <taxon>eudicotyledons</taxon>
        <taxon>Gunneridae</taxon>
        <taxon>Pentapetalae</taxon>
        <taxon>rosids</taxon>
        <taxon>fabids</taxon>
        <taxon>Malpighiales</taxon>
        <taxon>Euphorbiaceae</taxon>
        <taxon>Crotonoideae</taxon>
        <taxon>Micrandreae</taxon>
        <taxon>Hevea</taxon>
    </lineage>
</organism>
<dbReference type="Proteomes" id="UP000467840">
    <property type="component" value="Chromosome 10"/>
</dbReference>
<dbReference type="PANTHER" id="PTHR24177">
    <property type="entry name" value="CASKIN"/>
    <property type="match status" value="1"/>
</dbReference>
<dbReference type="EMBL" id="JAAGAX010000003">
    <property type="protein sequence ID" value="KAF2318346.1"/>
    <property type="molecule type" value="Genomic_DNA"/>
</dbReference>
<evidence type="ECO:0000313" key="1">
    <source>
        <dbReference type="EMBL" id="KAF2318346.1"/>
    </source>
</evidence>
<dbReference type="InterPro" id="IPR036770">
    <property type="entry name" value="Ankyrin_rpt-contain_sf"/>
</dbReference>
<dbReference type="GO" id="GO:0016020">
    <property type="term" value="C:membrane"/>
    <property type="evidence" value="ECO:0007669"/>
    <property type="project" value="TreeGrafter"/>
</dbReference>
<protein>
    <recommendedName>
        <fullName evidence="3">PGG domain-containing protein</fullName>
    </recommendedName>
</protein>
<proteinExistence type="predicted"/>
<dbReference type="PANTHER" id="PTHR24177:SF329">
    <property type="entry name" value="ANKYRIN REPEAT PROTEIN"/>
    <property type="match status" value="1"/>
</dbReference>
<dbReference type="Gene3D" id="1.25.40.20">
    <property type="entry name" value="Ankyrin repeat-containing domain"/>
    <property type="match status" value="2"/>
</dbReference>
<reference evidence="1 2" key="1">
    <citation type="journal article" date="2020" name="Mol. Plant">
        <title>The Chromosome-Based Rubber Tree Genome Provides New Insights into Spurge Genome Evolution and Rubber Biosynthesis.</title>
        <authorList>
            <person name="Liu J."/>
            <person name="Shi C."/>
            <person name="Shi C.C."/>
            <person name="Li W."/>
            <person name="Zhang Q.J."/>
            <person name="Zhang Y."/>
            <person name="Li K."/>
            <person name="Lu H.F."/>
            <person name="Shi C."/>
            <person name="Zhu S.T."/>
            <person name="Xiao Z.Y."/>
            <person name="Nan H."/>
            <person name="Yue Y."/>
            <person name="Zhu X.G."/>
            <person name="Wu Y."/>
            <person name="Hong X.N."/>
            <person name="Fan G.Y."/>
            <person name="Tong Y."/>
            <person name="Zhang D."/>
            <person name="Mao C.L."/>
            <person name="Liu Y.L."/>
            <person name="Hao S.J."/>
            <person name="Liu W.Q."/>
            <person name="Lv M.Q."/>
            <person name="Zhang H.B."/>
            <person name="Liu Y."/>
            <person name="Hu-Tang G.R."/>
            <person name="Wang J.P."/>
            <person name="Wang J.H."/>
            <person name="Sun Y.H."/>
            <person name="Ni S.B."/>
            <person name="Chen W.B."/>
            <person name="Zhang X.C."/>
            <person name="Jiao Y.N."/>
            <person name="Eichler E.E."/>
            <person name="Li G.H."/>
            <person name="Liu X."/>
            <person name="Gao L.Z."/>
        </authorList>
    </citation>
    <scope>NUCLEOTIDE SEQUENCE [LARGE SCALE GENOMIC DNA]</scope>
    <source>
        <strain evidence="2">cv. GT1</strain>
        <tissue evidence="1">Leaf</tissue>
    </source>
</reference>